<dbReference type="EC" id="2.4.-.-" evidence="3"/>
<dbReference type="GO" id="GO:0016757">
    <property type="term" value="F:glycosyltransferase activity"/>
    <property type="evidence" value="ECO:0007669"/>
    <property type="project" value="UniProtKB-KW"/>
</dbReference>
<sequence>MISVLILTRNEEQDLPTCLASVAFSDDVHVLDSESTDATRAIAEAAGAKVTVRRFDGYASQRNAGLALPFAHPWVLVLDADERVTAELASEIFAALPSALPTVDAFRIRRRDFLWGTWLKHAQLTPCICGSSA</sequence>
<comment type="caution">
    <text evidence="3">The sequence shown here is derived from an EMBL/GenBank/DDBJ whole genome shotgun (WGS) entry which is preliminary data.</text>
</comment>
<proteinExistence type="inferred from homology"/>
<dbReference type="PANTHER" id="PTHR43630:SF2">
    <property type="entry name" value="GLYCOSYLTRANSFERASE"/>
    <property type="match status" value="1"/>
</dbReference>
<dbReference type="EMBL" id="JBHSWI010000001">
    <property type="protein sequence ID" value="MFC6645043.1"/>
    <property type="molecule type" value="Genomic_DNA"/>
</dbReference>
<name>A0ABW1Z805_9BACT</name>
<keyword evidence="3" id="KW-0328">Glycosyltransferase</keyword>
<evidence type="ECO:0000313" key="3">
    <source>
        <dbReference type="EMBL" id="MFC6645043.1"/>
    </source>
</evidence>
<dbReference type="Proteomes" id="UP001596391">
    <property type="component" value="Unassembled WGS sequence"/>
</dbReference>
<evidence type="ECO:0000313" key="4">
    <source>
        <dbReference type="Proteomes" id="UP001596391"/>
    </source>
</evidence>
<evidence type="ECO:0000256" key="1">
    <source>
        <dbReference type="ARBA" id="ARBA00038494"/>
    </source>
</evidence>
<dbReference type="InterPro" id="IPR001173">
    <property type="entry name" value="Glyco_trans_2-like"/>
</dbReference>
<organism evidence="3 4">
    <name type="scientific">Granulicella cerasi</name>
    <dbReference type="NCBI Taxonomy" id="741063"/>
    <lineage>
        <taxon>Bacteria</taxon>
        <taxon>Pseudomonadati</taxon>
        <taxon>Acidobacteriota</taxon>
        <taxon>Terriglobia</taxon>
        <taxon>Terriglobales</taxon>
        <taxon>Acidobacteriaceae</taxon>
        <taxon>Granulicella</taxon>
    </lineage>
</organism>
<accession>A0ABW1Z805</accession>
<dbReference type="Pfam" id="PF00535">
    <property type="entry name" value="Glycos_transf_2"/>
    <property type="match status" value="1"/>
</dbReference>
<reference evidence="4" key="1">
    <citation type="journal article" date="2019" name="Int. J. Syst. Evol. Microbiol.">
        <title>The Global Catalogue of Microorganisms (GCM) 10K type strain sequencing project: providing services to taxonomists for standard genome sequencing and annotation.</title>
        <authorList>
            <consortium name="The Broad Institute Genomics Platform"/>
            <consortium name="The Broad Institute Genome Sequencing Center for Infectious Disease"/>
            <person name="Wu L."/>
            <person name="Ma J."/>
        </authorList>
    </citation>
    <scope>NUCLEOTIDE SEQUENCE [LARGE SCALE GENOMIC DNA]</scope>
    <source>
        <strain evidence="4">CGMCC 1.16026</strain>
    </source>
</reference>
<evidence type="ECO:0000259" key="2">
    <source>
        <dbReference type="Pfam" id="PF00535"/>
    </source>
</evidence>
<dbReference type="RefSeq" id="WP_390234263.1">
    <property type="nucleotide sequence ID" value="NZ_JBHSWI010000001.1"/>
</dbReference>
<keyword evidence="4" id="KW-1185">Reference proteome</keyword>
<dbReference type="SUPFAM" id="SSF53448">
    <property type="entry name" value="Nucleotide-diphospho-sugar transferases"/>
    <property type="match status" value="1"/>
</dbReference>
<protein>
    <submittedName>
        <fullName evidence="3">Glycosyltransferase family 2 protein</fullName>
        <ecNumber evidence="3">2.4.-.-</ecNumber>
    </submittedName>
</protein>
<dbReference type="PANTHER" id="PTHR43630">
    <property type="entry name" value="POLY-BETA-1,6-N-ACETYL-D-GLUCOSAMINE SYNTHASE"/>
    <property type="match status" value="1"/>
</dbReference>
<feature type="domain" description="Glycosyltransferase 2-like" evidence="2">
    <location>
        <begin position="3"/>
        <end position="99"/>
    </location>
</feature>
<keyword evidence="3" id="KW-0808">Transferase</keyword>
<dbReference type="CDD" id="cd02511">
    <property type="entry name" value="Beta4Glucosyltransferase"/>
    <property type="match status" value="1"/>
</dbReference>
<gene>
    <name evidence="3" type="ORF">ACFQBQ_05430</name>
</gene>
<dbReference type="Gene3D" id="3.90.550.10">
    <property type="entry name" value="Spore Coat Polysaccharide Biosynthesis Protein SpsA, Chain A"/>
    <property type="match status" value="1"/>
</dbReference>
<dbReference type="InterPro" id="IPR029044">
    <property type="entry name" value="Nucleotide-diphossugar_trans"/>
</dbReference>
<comment type="similarity">
    <text evidence="1">Belongs to the glycosyltransferase 2 family. WaaE/KdtX subfamily.</text>
</comment>